<accession>A0A849A0X1</accession>
<comment type="caution">
    <text evidence="2">The sequence shown here is derived from an EMBL/GenBank/DDBJ whole genome shotgun (WGS) entry which is preliminary data.</text>
</comment>
<dbReference type="SUPFAM" id="SSF48452">
    <property type="entry name" value="TPR-like"/>
    <property type="match status" value="1"/>
</dbReference>
<dbReference type="Pfam" id="PF13174">
    <property type="entry name" value="TPR_6"/>
    <property type="match status" value="1"/>
</dbReference>
<dbReference type="EMBL" id="JABEND010000001">
    <property type="protein sequence ID" value="NNG34289.1"/>
    <property type="molecule type" value="Genomic_DNA"/>
</dbReference>
<evidence type="ECO:0000313" key="2">
    <source>
        <dbReference type="EMBL" id="NNG34289.1"/>
    </source>
</evidence>
<protein>
    <submittedName>
        <fullName evidence="2">Tetratricopeptide repeat protein</fullName>
    </submittedName>
</protein>
<evidence type="ECO:0000256" key="1">
    <source>
        <dbReference type="PROSITE-ProRule" id="PRU00339"/>
    </source>
</evidence>
<dbReference type="Proteomes" id="UP000562984">
    <property type="component" value="Unassembled WGS sequence"/>
</dbReference>
<proteinExistence type="predicted"/>
<feature type="repeat" description="TPR" evidence="1">
    <location>
        <begin position="112"/>
        <end position="145"/>
    </location>
</feature>
<dbReference type="InterPro" id="IPR019734">
    <property type="entry name" value="TPR_rpt"/>
</dbReference>
<dbReference type="InterPro" id="IPR011990">
    <property type="entry name" value="TPR-like_helical_dom_sf"/>
</dbReference>
<dbReference type="AlphaFoldDB" id="A0A849A0X1"/>
<keyword evidence="1" id="KW-0802">TPR repeat</keyword>
<dbReference type="Gene3D" id="1.25.40.10">
    <property type="entry name" value="Tetratricopeptide repeat domain"/>
    <property type="match status" value="1"/>
</dbReference>
<sequence>MNDERGENGTVLDIGSGMGIDSLTLRTVIHDDAAFTEWAASGQDGAAPVLDRLFRDDPDGAQVALDQVGMTLPARRRDALQAEIWRDQRRFDDAVDTYRRLIEEAPSPARAAVLTQHLGKVRFAAGDYESARDCFARALDMRLAQSPPAPADQVESSRLALSRVEQLLTDGRAEAGRAGSTTR</sequence>
<keyword evidence="3" id="KW-1185">Reference proteome</keyword>
<dbReference type="PROSITE" id="PS50005">
    <property type="entry name" value="TPR"/>
    <property type="match status" value="1"/>
</dbReference>
<name>A0A849A0X1_9ACTN</name>
<reference evidence="2 3" key="1">
    <citation type="submission" date="2020-05" db="EMBL/GenBank/DDBJ databases">
        <title>Nakamurella sp. DB0629 isolated from air conditioner.</title>
        <authorList>
            <person name="Kim D.H."/>
            <person name="Kim D.-U."/>
        </authorList>
    </citation>
    <scope>NUCLEOTIDE SEQUENCE [LARGE SCALE GENOMIC DNA]</scope>
    <source>
        <strain evidence="2 3">DB0629</strain>
    </source>
</reference>
<dbReference type="RefSeq" id="WP_171197951.1">
    <property type="nucleotide sequence ID" value="NZ_JABEND010000001.1"/>
</dbReference>
<gene>
    <name evidence="2" type="ORF">HKD39_00845</name>
</gene>
<evidence type="ECO:0000313" key="3">
    <source>
        <dbReference type="Proteomes" id="UP000562984"/>
    </source>
</evidence>
<organism evidence="2 3">
    <name type="scientific">Nakamurella aerolata</name>
    <dbReference type="NCBI Taxonomy" id="1656892"/>
    <lineage>
        <taxon>Bacteria</taxon>
        <taxon>Bacillati</taxon>
        <taxon>Actinomycetota</taxon>
        <taxon>Actinomycetes</taxon>
        <taxon>Nakamurellales</taxon>
        <taxon>Nakamurellaceae</taxon>
        <taxon>Nakamurella</taxon>
    </lineage>
</organism>